<dbReference type="CDD" id="cd03349">
    <property type="entry name" value="LbH_XAT"/>
    <property type="match status" value="1"/>
</dbReference>
<dbReference type="Proteomes" id="UP001235343">
    <property type="component" value="Unassembled WGS sequence"/>
</dbReference>
<dbReference type="Gene3D" id="2.160.10.10">
    <property type="entry name" value="Hexapeptide repeat proteins"/>
    <property type="match status" value="1"/>
</dbReference>
<keyword evidence="1" id="KW-0012">Acyltransferase</keyword>
<dbReference type="PANTHER" id="PTHR43300:SF11">
    <property type="entry name" value="ACETYLTRANSFERASE RV3034C-RELATED"/>
    <property type="match status" value="1"/>
</dbReference>
<protein>
    <submittedName>
        <fullName evidence="1">CatB-related O-acetyltransferase</fullName>
        <ecNumber evidence="1">2.3.1.-</ecNumber>
    </submittedName>
</protein>
<dbReference type="InterPro" id="IPR050179">
    <property type="entry name" value="Trans_hexapeptide_repeat"/>
</dbReference>
<evidence type="ECO:0000313" key="2">
    <source>
        <dbReference type="Proteomes" id="UP001235343"/>
    </source>
</evidence>
<sequence length="228" mass="26301">MNITNYIKTYFKRSSSKKKKIYIDRLAYSLKSTFEGKNSIGRLCEIINSEIGFGTYLGNNVKLINSYIGRYCSIANDIRINMGQHPTNTFVSTSPAFYSLDNNQMKKLSLSYTNKVKHLENRYTENNYSLEVGNDVWIGNDVRFIEGIIVNDGAIVASGSLVTKDVPAYSIVAGVPAKVIKYRFNNTEIDFLLKLKWWNKKEEWIIKNAEYFDDINKFMEFVKNEKNN</sequence>
<dbReference type="InterPro" id="IPR011004">
    <property type="entry name" value="Trimer_LpxA-like_sf"/>
</dbReference>
<accession>A0ABT7KZP4</accession>
<dbReference type="RefSeq" id="WP_285929725.1">
    <property type="nucleotide sequence ID" value="NZ_JASTZU010000001.1"/>
</dbReference>
<keyword evidence="2" id="KW-1185">Reference proteome</keyword>
<keyword evidence="1" id="KW-0808">Transferase</keyword>
<reference evidence="1 2" key="1">
    <citation type="submission" date="2023-06" db="EMBL/GenBank/DDBJ databases">
        <title>Aquibacillus rhizosphaerae LR5S19.</title>
        <authorList>
            <person name="Sun J.-Q."/>
        </authorList>
    </citation>
    <scope>NUCLEOTIDE SEQUENCE [LARGE SCALE GENOMIC DNA]</scope>
    <source>
        <strain evidence="1 2">LR5S19</strain>
    </source>
</reference>
<organism evidence="1 2">
    <name type="scientific">Aquibacillus rhizosphaerae</name>
    <dbReference type="NCBI Taxonomy" id="3051431"/>
    <lineage>
        <taxon>Bacteria</taxon>
        <taxon>Bacillati</taxon>
        <taxon>Bacillota</taxon>
        <taxon>Bacilli</taxon>
        <taxon>Bacillales</taxon>
        <taxon>Bacillaceae</taxon>
        <taxon>Aquibacillus</taxon>
    </lineage>
</organism>
<dbReference type="PANTHER" id="PTHR43300">
    <property type="entry name" value="ACETYLTRANSFERASE"/>
    <property type="match status" value="1"/>
</dbReference>
<gene>
    <name evidence="1" type="ORF">QQS35_00520</name>
</gene>
<dbReference type="EMBL" id="JASTZU010000001">
    <property type="protein sequence ID" value="MDL4838958.1"/>
    <property type="molecule type" value="Genomic_DNA"/>
</dbReference>
<comment type="caution">
    <text evidence="1">The sequence shown here is derived from an EMBL/GenBank/DDBJ whole genome shotgun (WGS) entry which is preliminary data.</text>
</comment>
<proteinExistence type="predicted"/>
<dbReference type="SUPFAM" id="SSF51161">
    <property type="entry name" value="Trimeric LpxA-like enzymes"/>
    <property type="match status" value="1"/>
</dbReference>
<dbReference type="EC" id="2.3.1.-" evidence="1"/>
<dbReference type="GO" id="GO:0016746">
    <property type="term" value="F:acyltransferase activity"/>
    <property type="evidence" value="ECO:0007669"/>
    <property type="project" value="UniProtKB-KW"/>
</dbReference>
<evidence type="ECO:0000313" key="1">
    <source>
        <dbReference type="EMBL" id="MDL4838958.1"/>
    </source>
</evidence>
<name>A0ABT7KZP4_9BACI</name>